<dbReference type="Pfam" id="PF07732">
    <property type="entry name" value="Cu-oxidase_3"/>
    <property type="match status" value="2"/>
</dbReference>
<dbReference type="InterPro" id="IPR006311">
    <property type="entry name" value="TAT_signal"/>
</dbReference>
<feature type="compositionally biased region" description="Low complexity" evidence="4">
    <location>
        <begin position="1588"/>
        <end position="1602"/>
    </location>
</feature>
<sequence length="1602" mass="177246">MSDEPESRHGTGNRPQNAIGDSSRRTFLKGSAVSAGMLATAGCFGENSATGEDETTGMSPGDSEPAPGGQVRQYTVHAIEADIVYDAFGLHQPKAAIYVLEENLVEALAASGVTPDDAFADLPDDARDKKREKKDKHRADLSKKERKKAKKKLETADAEIEEAKKRKEKAKNDKERKKARKALHHAREKKATAKRKLGDVDTTVLQPLTIRANAGDVVEIEFVNHLDRHASMHQTALPYQVTESDGANVGFNTDTTAAPGETVGHEWYATHEGTHFFHDLANPAFDSADAPPEEANLVSRGLFGSVVVEPPEATWTHPETGEEHRSGVRADVHVPGDDEPSHREFILHYHTPEGVYPADGGELVWPGTDEPQTVHAINYRADPTGSRLGPEGLAQIDEDITLEEATEFFYNSWLFGDPGGGDNVYRTYVGDPVKMVAVGASHEERHAHHQHGHRWKETEREDADTIDAQNLGFGGTHETRLVVAHGGVGFFNVRPLGFGPGEVPDRLEGGLNLVEDDLNLEGEALGEDPDGVADPLTSARPQMSFDEAFEVGAGGAHRSAGDFLLHCHLFPHYAEGMWGSMRVYDKEQDDLQLLENNAPPLDEDDETPGFPDFIPGEQGEIPPQPPYDFIRDPTPEEAAALGDIIPGAPYTDPCDPEVGTEEFGGPASGEDAPVREYDIFAVPSELVYNDAGDHDPEGQVYVLEENLVDVLTGKMNPEPLVIRANVGDCVEINLTNLMPDGRSNHIHFVSYDVLGSDALSNGFNYDQTAYPGETMPYRWYADEEGTIFFHDHINGIEEVMKGHFAALIVEPEDSEWLDPHTGEPIESGSQAIITQPDGDDFREFALLYHDFAQLRNRQGNFVNPQEEHNQNAGVMAMNYRNAPYYRRGDDPDPAYVHSSYVHGDPETPTLEAYAGDPVRIRLVMGPYEEQHNFHINGIQLNPAGVNPEDSVSQAIHISEAFTFFLEADADDLPNPDGLPVYDHLYGSGVVDDLWDGMWGIHRVFDAEVDHLQPLPDRSAPEGEITEEQLREMGHPALFLDWEELGRKAWLTYPEDVQQQYGLGKEALDEEWQRDLVEAFEQTKQQGLLSKFLRGELTLKDLLEALGFSRKEFEDRTGIDPKRLQKRLDEFDGIGRVDKPPFPPDRPARRNPNIGEIPPQAPDPGDECPDDAIVREYDVTVFQTDIEFNEYGDHDPHGIVFALDEHVDEIRAGERPATPLTIRANEGDCVQINLTNELPADFTPDHAHPEMRTREQDLGIEWDESNRASLNPQRLEYDVQGSDGATIGFNFDQTIAPGETITYRWFVDQQLGTSILWDMADIRGHRHHGAFGRLLIEPDDSTWLDPRTAEPLADHGDRFAAATTAESIIVPSDGPAFREFPLSISDGRYIINRQNPDDCVVPPGPDNDSDAPCNQIPDDPEDQGYMAINNRAEPFIRRFQTGSDEQHLVFDSEVHGDPATPVLNAFLDDPVRIRVNHTADKARGVDFHLASHQWLRHRNVPESEIIGVSDQFMPGKSRRVDPLGGAGGLVDSVGDHIYQRRRCDAASRPAPGESSASERTTTTSPTSSSRCPTACRRNAAIRRIGRGGRSPPATVTATARRTS</sequence>
<evidence type="ECO:0000256" key="1">
    <source>
        <dbReference type="ARBA" id="ARBA00022723"/>
    </source>
</evidence>
<dbReference type="InterPro" id="IPR033138">
    <property type="entry name" value="Cu_oxidase_CS"/>
</dbReference>
<organism evidence="6 7">
    <name type="scientific">Haloterrigena salifodinae</name>
    <dbReference type="NCBI Taxonomy" id="2675099"/>
    <lineage>
        <taxon>Archaea</taxon>
        <taxon>Methanobacteriati</taxon>
        <taxon>Methanobacteriota</taxon>
        <taxon>Stenosarchaea group</taxon>
        <taxon>Halobacteria</taxon>
        <taxon>Halobacteriales</taxon>
        <taxon>Natrialbaceae</taxon>
        <taxon>Haloterrigena</taxon>
    </lineage>
</organism>
<dbReference type="SUPFAM" id="SSF49503">
    <property type="entry name" value="Cupredoxins"/>
    <property type="match status" value="5"/>
</dbReference>
<feature type="region of interest" description="Disordered" evidence="4">
    <location>
        <begin position="115"/>
        <end position="195"/>
    </location>
</feature>
<evidence type="ECO:0000313" key="7">
    <source>
        <dbReference type="Proteomes" id="UP000637819"/>
    </source>
</evidence>
<dbReference type="PROSITE" id="PS00079">
    <property type="entry name" value="MULTICOPPER_OXIDASE1"/>
    <property type="match status" value="1"/>
</dbReference>
<dbReference type="Proteomes" id="UP000637819">
    <property type="component" value="Chromosome"/>
</dbReference>
<dbReference type="InterPro" id="IPR008972">
    <property type="entry name" value="Cupredoxin"/>
</dbReference>
<keyword evidence="7" id="KW-1185">Reference proteome</keyword>
<dbReference type="GO" id="GO:0016491">
    <property type="term" value="F:oxidoreductase activity"/>
    <property type="evidence" value="ECO:0007669"/>
    <property type="project" value="UniProtKB-KW"/>
</dbReference>
<feature type="compositionally biased region" description="Basic residues" evidence="4">
    <location>
        <begin position="177"/>
        <end position="195"/>
    </location>
</feature>
<dbReference type="PANTHER" id="PTHR11709">
    <property type="entry name" value="MULTI-COPPER OXIDASE"/>
    <property type="match status" value="1"/>
</dbReference>
<dbReference type="PANTHER" id="PTHR11709:SF394">
    <property type="entry name" value="FI03373P-RELATED"/>
    <property type="match status" value="1"/>
</dbReference>
<evidence type="ECO:0000256" key="2">
    <source>
        <dbReference type="ARBA" id="ARBA00023002"/>
    </source>
</evidence>
<dbReference type="InterPro" id="IPR045087">
    <property type="entry name" value="Cu-oxidase_fam"/>
</dbReference>
<evidence type="ECO:0000259" key="5">
    <source>
        <dbReference type="Pfam" id="PF07732"/>
    </source>
</evidence>
<keyword evidence="2" id="KW-0560">Oxidoreductase</keyword>
<feature type="domain" description="Plastocyanin-like" evidence="5">
    <location>
        <begin position="195"/>
        <end position="311"/>
    </location>
</feature>
<evidence type="ECO:0000256" key="4">
    <source>
        <dbReference type="SAM" id="MobiDB-lite"/>
    </source>
</evidence>
<dbReference type="OrthoDB" id="202198at2157"/>
<feature type="region of interest" description="Disordered" evidence="4">
    <location>
        <begin position="1132"/>
        <end position="1169"/>
    </location>
</feature>
<dbReference type="NCBIfam" id="TIGR01409">
    <property type="entry name" value="TAT_signal_seq"/>
    <property type="match status" value="1"/>
</dbReference>
<dbReference type="GO" id="GO:0005507">
    <property type="term" value="F:copper ion binding"/>
    <property type="evidence" value="ECO:0007669"/>
    <property type="project" value="InterPro"/>
</dbReference>
<accession>A0A8T8DX61</accession>
<proteinExistence type="predicted"/>
<feature type="region of interest" description="Disordered" evidence="4">
    <location>
        <begin position="1542"/>
        <end position="1602"/>
    </location>
</feature>
<protein>
    <submittedName>
        <fullName evidence="6">Multicopper oxidase domain-containing protein</fullName>
    </submittedName>
</protein>
<evidence type="ECO:0000256" key="3">
    <source>
        <dbReference type="ARBA" id="ARBA00023008"/>
    </source>
</evidence>
<keyword evidence="1" id="KW-0479">Metal-binding</keyword>
<dbReference type="KEGG" id="hsal:JMJ58_12710"/>
<feature type="compositionally biased region" description="Low complexity" evidence="4">
    <location>
        <begin position="1552"/>
        <end position="1577"/>
    </location>
</feature>
<feature type="domain" description="Plastocyanin-like" evidence="5">
    <location>
        <begin position="721"/>
        <end position="813"/>
    </location>
</feature>
<dbReference type="Gene3D" id="2.60.40.420">
    <property type="entry name" value="Cupredoxins - blue copper proteins"/>
    <property type="match status" value="4"/>
</dbReference>
<gene>
    <name evidence="6" type="ORF">JMJ58_12710</name>
</gene>
<keyword evidence="3" id="KW-0186">Copper</keyword>
<feature type="compositionally biased region" description="Basic and acidic residues" evidence="4">
    <location>
        <begin position="161"/>
        <end position="176"/>
    </location>
</feature>
<dbReference type="InterPro" id="IPR011707">
    <property type="entry name" value="Cu-oxidase-like_N"/>
</dbReference>
<feature type="region of interest" description="Disordered" evidence="4">
    <location>
        <begin position="43"/>
        <end position="69"/>
    </location>
</feature>
<feature type="region of interest" description="Disordered" evidence="4">
    <location>
        <begin position="1"/>
        <end position="26"/>
    </location>
</feature>
<reference evidence="6 7" key="1">
    <citation type="submission" date="2021-01" db="EMBL/GenBank/DDBJ databases">
        <title>Genome Sequence and Methylation Pattern of Haloterrigena salifodinae BOL5-1, An Extremely Halophilic Archaeon from a Bolivian Salt Mine.</title>
        <authorList>
            <person name="DasSarma P."/>
            <person name="Anton B.P."/>
            <person name="DasSarma S.L."/>
            <person name="von Ehrenheim H.A.L."/>
            <person name="Martinez F.L."/>
            <person name="Guzman D."/>
            <person name="Roberts R.J."/>
            <person name="DasSarma S."/>
        </authorList>
    </citation>
    <scope>NUCLEOTIDE SEQUENCE [LARGE SCALE GENOMIC DNA]</scope>
    <source>
        <strain evidence="6 7">BOL5-1</strain>
    </source>
</reference>
<dbReference type="PROSITE" id="PS00080">
    <property type="entry name" value="MULTICOPPER_OXIDASE2"/>
    <property type="match status" value="1"/>
</dbReference>
<dbReference type="InterPro" id="IPR019546">
    <property type="entry name" value="TAT_signal_bac_arc"/>
</dbReference>
<name>A0A8T8DX61_9EURY</name>
<dbReference type="InterPro" id="IPR002355">
    <property type="entry name" value="Cu_oxidase_Cu_BS"/>
</dbReference>
<evidence type="ECO:0000313" key="6">
    <source>
        <dbReference type="EMBL" id="QRV13813.1"/>
    </source>
</evidence>
<dbReference type="PROSITE" id="PS51318">
    <property type="entry name" value="TAT"/>
    <property type="match status" value="1"/>
</dbReference>
<dbReference type="EMBL" id="CP069188">
    <property type="protein sequence ID" value="QRV13813.1"/>
    <property type="molecule type" value="Genomic_DNA"/>
</dbReference>